<keyword evidence="1" id="KW-0012">Acyltransferase</keyword>
<feature type="non-terminal residue" evidence="1">
    <location>
        <position position="375"/>
    </location>
</feature>
<dbReference type="EC" id="2.3.1.86" evidence="1"/>
<comment type="caution">
    <text evidence="1">The sequence shown here is derived from an EMBL/GenBank/DDBJ whole genome shotgun (WGS) entry which is preliminary data.</text>
</comment>
<keyword evidence="2" id="KW-1185">Reference proteome</keyword>
<sequence>MAAFLGITTDRDVGGNNDSSKLQAELLADLDTYSSELGAAFCEGIRPVFSAAMARHYDSWWNWARQDLVELFFDILCGKVSHSDIRSAPRCLRLANRLSPLLMDSLRYIVHCAQQGSSPSHKLAHKYGSSLIRVAAGMCAGDSAFAPPAYQFTDMLMAPRLRIGSPGGTFGSIEYTEIPRPSEKSIADFVDAVTSTLSATNTVASKPSTDSQRIHAPSDALHTVLGKLGLHRPAVSSDQPQANPSSRLLPPMVHLCSKPADDPTAWRFDPVLSAVYSDTLRDMCTNGLSLVGKRALITGCGSGSIGGEMLKALLEAGASVVVTTSNYSRKVTSRFEQIYQRHGARSSSLVIVPFNQASRQDVASLVDYIYADPGA</sequence>
<accession>A0ACC1HVV1</accession>
<name>A0ACC1HVV1_9FUNG</name>
<evidence type="ECO:0000313" key="2">
    <source>
        <dbReference type="Proteomes" id="UP001150581"/>
    </source>
</evidence>
<protein>
    <submittedName>
        <fullName evidence="1">Fatty acid synthase alpha subunit Lsd1</fullName>
        <ecNumber evidence="1">2.3.1.86</ecNumber>
    </submittedName>
</protein>
<evidence type="ECO:0000313" key="1">
    <source>
        <dbReference type="EMBL" id="KAJ1877502.1"/>
    </source>
</evidence>
<dbReference type="Proteomes" id="UP001150581">
    <property type="component" value="Unassembled WGS sequence"/>
</dbReference>
<proteinExistence type="predicted"/>
<dbReference type="EMBL" id="JANBPG010004156">
    <property type="protein sequence ID" value="KAJ1877502.1"/>
    <property type="molecule type" value="Genomic_DNA"/>
</dbReference>
<keyword evidence="1" id="KW-0808">Transferase</keyword>
<gene>
    <name evidence="1" type="primary">fas2_13</name>
    <name evidence="1" type="ORF">LPJ66_012091</name>
</gene>
<organism evidence="1 2">
    <name type="scientific">Kickxella alabastrina</name>
    <dbReference type="NCBI Taxonomy" id="61397"/>
    <lineage>
        <taxon>Eukaryota</taxon>
        <taxon>Fungi</taxon>
        <taxon>Fungi incertae sedis</taxon>
        <taxon>Zoopagomycota</taxon>
        <taxon>Kickxellomycotina</taxon>
        <taxon>Kickxellomycetes</taxon>
        <taxon>Kickxellales</taxon>
        <taxon>Kickxellaceae</taxon>
        <taxon>Kickxella</taxon>
    </lineage>
</organism>
<reference evidence="1" key="1">
    <citation type="submission" date="2022-07" db="EMBL/GenBank/DDBJ databases">
        <title>Phylogenomic reconstructions and comparative analyses of Kickxellomycotina fungi.</title>
        <authorList>
            <person name="Reynolds N.K."/>
            <person name="Stajich J.E."/>
            <person name="Barry K."/>
            <person name="Grigoriev I.V."/>
            <person name="Crous P."/>
            <person name="Smith M.E."/>
        </authorList>
    </citation>
    <scope>NUCLEOTIDE SEQUENCE</scope>
    <source>
        <strain evidence="1">Benny 63K</strain>
    </source>
</reference>